<dbReference type="Pfam" id="PF07725">
    <property type="entry name" value="LRR_3"/>
    <property type="match status" value="1"/>
</dbReference>
<dbReference type="Pfam" id="PF23282">
    <property type="entry name" value="WHD_ROQ1"/>
    <property type="match status" value="1"/>
</dbReference>
<dbReference type="Pfam" id="PF01582">
    <property type="entry name" value="TIR"/>
    <property type="match status" value="1"/>
</dbReference>
<proteinExistence type="predicted"/>
<feature type="region of interest" description="Disordered" evidence="4">
    <location>
        <begin position="248"/>
        <end position="267"/>
    </location>
</feature>
<dbReference type="AlphaFoldDB" id="A0ABC8JXJ7"/>
<dbReference type="InterPro" id="IPR058192">
    <property type="entry name" value="WHD_ROQ1-like"/>
</dbReference>
<dbReference type="SUPFAM" id="SSF46785">
    <property type="entry name" value="Winged helix' DNA-binding domain"/>
    <property type="match status" value="1"/>
</dbReference>
<dbReference type="PRINTS" id="PR00364">
    <property type="entry name" value="DISEASERSIST"/>
</dbReference>
<dbReference type="Gene3D" id="3.80.10.10">
    <property type="entry name" value="Ribonuclease Inhibitor"/>
    <property type="match status" value="2"/>
</dbReference>
<dbReference type="PANTHER" id="PTHR11017:SF549">
    <property type="entry name" value="DISEASE RESISTANCE PROTEIN RPP2A"/>
    <property type="match status" value="1"/>
</dbReference>
<dbReference type="InterPro" id="IPR017887">
    <property type="entry name" value="TF_TCP_subgr"/>
</dbReference>
<feature type="domain" description="ALOG" evidence="7">
    <location>
        <begin position="318"/>
        <end position="413"/>
    </location>
</feature>
<keyword evidence="3" id="KW-0611">Plant defense</keyword>
<evidence type="ECO:0000313" key="8">
    <source>
        <dbReference type="EMBL" id="CAH8345853.1"/>
    </source>
</evidence>
<comment type="caution">
    <text evidence="8">The sequence shown here is derived from an EMBL/GenBank/DDBJ whole genome shotgun (WGS) entry which is preliminary data.</text>
</comment>
<dbReference type="SUPFAM" id="SSF52200">
    <property type="entry name" value="Toll/Interleukin receptor TIR domain"/>
    <property type="match status" value="1"/>
</dbReference>
<organism evidence="8 9">
    <name type="scientific">Eruca vesicaria subsp. sativa</name>
    <name type="common">Garden rocket</name>
    <name type="synonym">Eruca sativa</name>
    <dbReference type="NCBI Taxonomy" id="29727"/>
    <lineage>
        <taxon>Eukaryota</taxon>
        <taxon>Viridiplantae</taxon>
        <taxon>Streptophyta</taxon>
        <taxon>Embryophyta</taxon>
        <taxon>Tracheophyta</taxon>
        <taxon>Spermatophyta</taxon>
        <taxon>Magnoliopsida</taxon>
        <taxon>eudicotyledons</taxon>
        <taxon>Gunneridae</taxon>
        <taxon>Pentapetalae</taxon>
        <taxon>rosids</taxon>
        <taxon>malvids</taxon>
        <taxon>Brassicales</taxon>
        <taxon>Brassicaceae</taxon>
        <taxon>Brassiceae</taxon>
        <taxon>Eruca</taxon>
    </lineage>
</organism>
<sequence>MNLSDEDDFEAKRIKWSGLFDPSLSTLSKPTPQKTVTFATTSSSPATTTTTTSGARRIRMPAICAARLFQLTRELGHSSDGETIEWLLQQAEPAVVAATGTGTIPANFSSLNVSLRSTGSALSAPLSSRSMPLFGASTGTAFSAPLSSRSMQPEFRRPSSSSSSLISDVTNALPKEPEKSSKIVLELDIGGDKSMQTKVMKKLAALSGINYISLDPETGALTIKGDIELNMVLEKVGRYCNVKKEEVSGEPSMMVEPKKESVSEQLKKGDQKSVLEADVSMGEVLTSEQSLRSTTGSGGSCSVINSPVVSGKSIITPPNVRNLNDAWYFFCEFLNQRKRPLTLSGCTAKDAIDFLYMTPGNAEALVGHLRAACEAYGITPKENPFRSLAVITYMKEAREMTRQAERVLFFSCNDNLDVDETHFIEAILKDLHEQGVTTLTYNLSQRENLDGDALHEMLYRSSVGIMVVSNSFAYSSQSLDHLGAIMEHWKAKHLVIIPVYLKVTPADICVWEGRFEQILPSFSVSVHADRIQKWKAALTKLASIDGHQWSMGSQFMLAKKVVRNTCFRLDLKNSKNLVRILALLNHPLPLDAEIEGIWGMAGIGKTSIAREVFEILAPQYDLCYFLQDFHRMCQSKGLRQIRDDFLSKVFREEKPLIGASDTKPSFMRDWFQNRAILIVLDDVSNARDAEYVVGGFSWFSRGHRIILTSRSKQVLVQCKVKEPYEMQQLYEFESFRLCKRYLKEKSAIMSELMRCSSGIPLALKVLVSSVSKQHMDDMKKHLQSLRINPPTKIQEAFRRSFDGLDENAKNIFLDLACFLRGENKDHVVKLLDACGFFTYLGICDLIDESLISLLDNKIEIPIPFQDIGRFIVHEEDMHPCERSRLWDANDIIDVLTNNSGTEAIEGIFLDASDLTCELSPTVFSNMYRLRLLKFYCSNTSGNQCKLSLPQGLDTFPDELRLLHWEHFPLGYLPQKFIPENLVEINMPYSNMEKLWEGKKNLEKLKKIKLSHSRKLTDVRMLSEAMNLEHIDLEGCTSLIDVSTSITHLRMLVSLNMKDCCHLRSLPSMVDLTSLKRLNLSGCSEVEDIQDFSPSLEELYLAGTAIRELPFSVDNLSELSTLDLENCLRLQKLPSGVRNSRSIVNLKLSGCTALELGKRKR</sequence>
<evidence type="ECO:0000313" key="9">
    <source>
        <dbReference type="Proteomes" id="UP001642260"/>
    </source>
</evidence>
<evidence type="ECO:0000259" key="7">
    <source>
        <dbReference type="PROSITE" id="PS51697"/>
    </source>
</evidence>
<feature type="domain" description="TIR" evidence="5">
    <location>
        <begin position="402"/>
        <end position="569"/>
    </location>
</feature>
<dbReference type="InterPro" id="IPR027417">
    <property type="entry name" value="P-loop_NTPase"/>
</dbReference>
<dbReference type="PROSITE" id="PS51697">
    <property type="entry name" value="ALOG"/>
    <property type="match status" value="1"/>
</dbReference>
<keyword evidence="1" id="KW-0433">Leucine-rich repeat</keyword>
<dbReference type="InterPro" id="IPR036390">
    <property type="entry name" value="WH_DNA-bd_sf"/>
</dbReference>
<feature type="region of interest" description="Disordered" evidence="4">
    <location>
        <begin position="145"/>
        <end position="173"/>
    </location>
</feature>
<protein>
    <submittedName>
        <fullName evidence="8">Uncharacterized protein</fullName>
    </submittedName>
</protein>
<dbReference type="InterPro" id="IPR035897">
    <property type="entry name" value="Toll_tir_struct_dom_sf"/>
</dbReference>
<gene>
    <name evidence="8" type="ORF">ERUC_LOCUS16756</name>
</gene>
<dbReference type="PROSITE" id="PS51369">
    <property type="entry name" value="TCP"/>
    <property type="match status" value="1"/>
</dbReference>
<dbReference type="Pfam" id="PF03634">
    <property type="entry name" value="TCP"/>
    <property type="match status" value="1"/>
</dbReference>
<dbReference type="SUPFAM" id="SSF52058">
    <property type="entry name" value="L domain-like"/>
    <property type="match status" value="1"/>
</dbReference>
<evidence type="ECO:0000256" key="2">
    <source>
        <dbReference type="ARBA" id="ARBA00022737"/>
    </source>
</evidence>
<feature type="domain" description="TCP" evidence="6">
    <location>
        <begin position="40"/>
        <end position="98"/>
    </location>
</feature>
<dbReference type="FunFam" id="3.80.10.10:FF:000386">
    <property type="entry name" value="Disease resistance protein RPS4"/>
    <property type="match status" value="1"/>
</dbReference>
<dbReference type="EMBL" id="CAKOAT010152932">
    <property type="protein sequence ID" value="CAH8345853.1"/>
    <property type="molecule type" value="Genomic_DNA"/>
</dbReference>
<dbReference type="SUPFAM" id="SSF52540">
    <property type="entry name" value="P-loop containing nucleoside triphosphate hydrolases"/>
    <property type="match status" value="1"/>
</dbReference>
<evidence type="ECO:0000259" key="6">
    <source>
        <dbReference type="PROSITE" id="PS51369"/>
    </source>
</evidence>
<dbReference type="PANTHER" id="PTHR11017">
    <property type="entry name" value="LEUCINE-RICH REPEAT-CONTAINING PROTEIN"/>
    <property type="match status" value="1"/>
</dbReference>
<evidence type="ECO:0000256" key="3">
    <source>
        <dbReference type="ARBA" id="ARBA00022821"/>
    </source>
</evidence>
<dbReference type="Gene3D" id="3.40.50.300">
    <property type="entry name" value="P-loop containing nucleotide triphosphate hydrolases"/>
    <property type="match status" value="1"/>
</dbReference>
<dbReference type="InterPro" id="IPR000157">
    <property type="entry name" value="TIR_dom"/>
</dbReference>
<dbReference type="InterPro" id="IPR044974">
    <property type="entry name" value="Disease_R_plants"/>
</dbReference>
<feature type="compositionally biased region" description="Basic and acidic residues" evidence="4">
    <location>
        <begin position="256"/>
        <end position="267"/>
    </location>
</feature>
<dbReference type="Gene3D" id="3.30.70.100">
    <property type="match status" value="1"/>
</dbReference>
<dbReference type="PROSITE" id="PS50104">
    <property type="entry name" value="TIR"/>
    <property type="match status" value="1"/>
</dbReference>
<accession>A0ABC8JXJ7</accession>
<feature type="compositionally biased region" description="Low complexity" evidence="4">
    <location>
        <begin position="35"/>
        <end position="53"/>
    </location>
</feature>
<evidence type="ECO:0000259" key="5">
    <source>
        <dbReference type="PROSITE" id="PS50104"/>
    </source>
</evidence>
<dbReference type="InterPro" id="IPR011713">
    <property type="entry name" value="Leu-rich_rpt_3"/>
</dbReference>
<dbReference type="InterPro" id="IPR002182">
    <property type="entry name" value="NB-ARC"/>
</dbReference>
<dbReference type="Gene3D" id="3.40.50.10140">
    <property type="entry name" value="Toll/interleukin-1 receptor homology (TIR) domain"/>
    <property type="match status" value="1"/>
</dbReference>
<dbReference type="InterPro" id="IPR032675">
    <property type="entry name" value="LRR_dom_sf"/>
</dbReference>
<evidence type="ECO:0000256" key="1">
    <source>
        <dbReference type="ARBA" id="ARBA00022614"/>
    </source>
</evidence>
<keyword evidence="2" id="KW-0677">Repeat</keyword>
<dbReference type="Pfam" id="PF00931">
    <property type="entry name" value="NB-ARC"/>
    <property type="match status" value="1"/>
</dbReference>
<reference evidence="8 9" key="1">
    <citation type="submission" date="2022-03" db="EMBL/GenBank/DDBJ databases">
        <authorList>
            <person name="Macdonald S."/>
            <person name="Ahmed S."/>
            <person name="Newling K."/>
        </authorList>
    </citation>
    <scope>NUCLEOTIDE SEQUENCE [LARGE SCALE GENOMIC DNA]</scope>
</reference>
<keyword evidence="9" id="KW-1185">Reference proteome</keyword>
<name>A0ABC8JXJ7_ERUVS</name>
<dbReference type="GO" id="GO:0006952">
    <property type="term" value="P:defense response"/>
    <property type="evidence" value="ECO:0007669"/>
    <property type="project" value="UniProtKB-KW"/>
</dbReference>
<evidence type="ECO:0000256" key="4">
    <source>
        <dbReference type="SAM" id="MobiDB-lite"/>
    </source>
</evidence>
<dbReference type="InterPro" id="IPR006936">
    <property type="entry name" value="ALOG_dom"/>
</dbReference>
<feature type="region of interest" description="Disordered" evidence="4">
    <location>
        <begin position="30"/>
        <end position="54"/>
    </location>
</feature>
<dbReference type="Proteomes" id="UP001642260">
    <property type="component" value="Unassembled WGS sequence"/>
</dbReference>